<evidence type="ECO:0000256" key="3">
    <source>
        <dbReference type="ARBA" id="ARBA00022691"/>
    </source>
</evidence>
<feature type="binding site" evidence="5">
    <location>
        <begin position="123"/>
        <end position="127"/>
    </location>
    <ligand>
        <name>S-adenosyl-L-methionine</name>
        <dbReference type="ChEBI" id="CHEBI:59789"/>
    </ligand>
</feature>
<dbReference type="STRING" id="1122189.SAMN02745165_01215"/>
<keyword evidence="2 5" id="KW-0808">Transferase</keyword>
<reference evidence="8 9" key="1">
    <citation type="submission" date="2016-11" db="EMBL/GenBank/DDBJ databases">
        <authorList>
            <person name="Jaros S."/>
            <person name="Januszkiewicz K."/>
            <person name="Wedrychowicz H."/>
        </authorList>
    </citation>
    <scope>NUCLEOTIDE SEQUENCE [LARGE SCALE GENOMIC DNA]</scope>
    <source>
        <strain evidence="8 9">DSM 5091</strain>
    </source>
</reference>
<dbReference type="RefSeq" id="WP_072906788.1">
    <property type="nucleotide sequence ID" value="NZ_FQZT01000003.1"/>
</dbReference>
<name>A0A1M6FAU5_MALRU</name>
<dbReference type="EMBL" id="FQZT01000003">
    <property type="protein sequence ID" value="SHI94820.1"/>
    <property type="molecule type" value="Genomic_DNA"/>
</dbReference>
<feature type="binding site" evidence="5">
    <location>
        <position position="189"/>
    </location>
    <ligand>
        <name>S-adenosyl-L-methionine</name>
        <dbReference type="ChEBI" id="CHEBI:59789"/>
    </ligand>
</feature>
<dbReference type="InterPro" id="IPR050320">
    <property type="entry name" value="N5-glutamine_MTase"/>
</dbReference>
<feature type="binding site" evidence="5">
    <location>
        <begin position="189"/>
        <end position="192"/>
    </location>
    <ligand>
        <name>substrate</name>
    </ligand>
</feature>
<dbReference type="GO" id="GO:0102559">
    <property type="term" value="F:peptide chain release factor N(5)-glutamine methyltransferase activity"/>
    <property type="evidence" value="ECO:0007669"/>
    <property type="project" value="UniProtKB-EC"/>
</dbReference>
<feature type="domain" description="Release factor glutamine methyltransferase N-terminal" evidence="7">
    <location>
        <begin position="10"/>
        <end position="79"/>
    </location>
</feature>
<dbReference type="GO" id="GO:0003676">
    <property type="term" value="F:nucleic acid binding"/>
    <property type="evidence" value="ECO:0007669"/>
    <property type="project" value="InterPro"/>
</dbReference>
<dbReference type="EC" id="2.1.1.297" evidence="5"/>
<evidence type="ECO:0000256" key="5">
    <source>
        <dbReference type="HAMAP-Rule" id="MF_02126"/>
    </source>
</evidence>
<dbReference type="HAMAP" id="MF_02126">
    <property type="entry name" value="RF_methyltr_PrmC"/>
    <property type="match status" value="1"/>
</dbReference>
<organism evidence="8 9">
    <name type="scientific">Malonomonas rubra DSM 5091</name>
    <dbReference type="NCBI Taxonomy" id="1122189"/>
    <lineage>
        <taxon>Bacteria</taxon>
        <taxon>Pseudomonadati</taxon>
        <taxon>Thermodesulfobacteriota</taxon>
        <taxon>Desulfuromonadia</taxon>
        <taxon>Desulfuromonadales</taxon>
        <taxon>Geopsychrobacteraceae</taxon>
        <taxon>Malonomonas</taxon>
    </lineage>
</organism>
<comment type="catalytic activity">
    <reaction evidence="4 5">
        <text>L-glutaminyl-[peptide chain release factor] + S-adenosyl-L-methionine = N(5)-methyl-L-glutaminyl-[peptide chain release factor] + S-adenosyl-L-homocysteine + H(+)</text>
        <dbReference type="Rhea" id="RHEA:42896"/>
        <dbReference type="Rhea" id="RHEA-COMP:10271"/>
        <dbReference type="Rhea" id="RHEA-COMP:10272"/>
        <dbReference type="ChEBI" id="CHEBI:15378"/>
        <dbReference type="ChEBI" id="CHEBI:30011"/>
        <dbReference type="ChEBI" id="CHEBI:57856"/>
        <dbReference type="ChEBI" id="CHEBI:59789"/>
        <dbReference type="ChEBI" id="CHEBI:61891"/>
        <dbReference type="EC" id="2.1.1.297"/>
    </reaction>
</comment>
<dbReference type="Proteomes" id="UP000184171">
    <property type="component" value="Unassembled WGS sequence"/>
</dbReference>
<dbReference type="InterPro" id="IPR007848">
    <property type="entry name" value="Small_mtfrase_dom"/>
</dbReference>
<dbReference type="InterPro" id="IPR029063">
    <property type="entry name" value="SAM-dependent_MTases_sf"/>
</dbReference>
<dbReference type="NCBIfam" id="TIGR03534">
    <property type="entry name" value="RF_mod_PrmC"/>
    <property type="match status" value="1"/>
</dbReference>
<dbReference type="PROSITE" id="PS00092">
    <property type="entry name" value="N6_MTASE"/>
    <property type="match status" value="1"/>
</dbReference>
<evidence type="ECO:0000256" key="2">
    <source>
        <dbReference type="ARBA" id="ARBA00022679"/>
    </source>
</evidence>
<dbReference type="SUPFAM" id="SSF53335">
    <property type="entry name" value="S-adenosyl-L-methionine-dependent methyltransferases"/>
    <property type="match status" value="1"/>
</dbReference>
<dbReference type="PANTHER" id="PTHR18895">
    <property type="entry name" value="HEMK METHYLTRANSFERASE"/>
    <property type="match status" value="1"/>
</dbReference>
<evidence type="ECO:0000313" key="9">
    <source>
        <dbReference type="Proteomes" id="UP000184171"/>
    </source>
</evidence>
<sequence>MAETWTLLRLLRWTTDYFGEKGIDNPRLDAELVLAHVLKLDRVGLYLNFERPLNADELDAIRPLVKRRGQREPLQYLTGQTEFWSLPFEVTPAVLIPRGDTEILVEEALNHADAANGSLLDVGTGSGAIAISLATELADWQVTALDISSDALEVAARNAEKNGVARQMQFLQADLAELPQQQYDLIVSNPPYIARDEWDELMPEVRCFEPQQALLAAGNGLDCYRKLAAQARSRLQPGGWLLVEIGFRQAENVSQLFRDAGLQDVFVRDDYAGQPRVVGGCNK</sequence>
<proteinExistence type="inferred from homology"/>
<dbReference type="Gene3D" id="3.40.50.150">
    <property type="entry name" value="Vaccinia Virus protein VP39"/>
    <property type="match status" value="1"/>
</dbReference>
<evidence type="ECO:0000259" key="6">
    <source>
        <dbReference type="Pfam" id="PF05175"/>
    </source>
</evidence>
<evidence type="ECO:0000256" key="1">
    <source>
        <dbReference type="ARBA" id="ARBA00022603"/>
    </source>
</evidence>
<dbReference type="InterPro" id="IPR002052">
    <property type="entry name" value="DNA_methylase_N6_adenine_CS"/>
</dbReference>
<comment type="caution">
    <text evidence="5">Lacks conserved residue(s) required for the propagation of feature annotation.</text>
</comment>
<dbReference type="InterPro" id="IPR040758">
    <property type="entry name" value="PrmC_N"/>
</dbReference>
<accession>A0A1M6FAU5</accession>
<dbReference type="InterPro" id="IPR019874">
    <property type="entry name" value="RF_methyltr_PrmC"/>
</dbReference>
<dbReference type="Pfam" id="PF05175">
    <property type="entry name" value="MTS"/>
    <property type="match status" value="1"/>
</dbReference>
<feature type="domain" description="Methyltransferase small" evidence="6">
    <location>
        <begin position="101"/>
        <end position="197"/>
    </location>
</feature>
<dbReference type="Gene3D" id="1.10.8.10">
    <property type="entry name" value="DNA helicase RuvA subunit, C-terminal domain"/>
    <property type="match status" value="1"/>
</dbReference>
<keyword evidence="3 5" id="KW-0949">S-adenosyl-L-methionine</keyword>
<dbReference type="NCBIfam" id="TIGR00536">
    <property type="entry name" value="hemK_fam"/>
    <property type="match status" value="1"/>
</dbReference>
<keyword evidence="9" id="KW-1185">Reference proteome</keyword>
<evidence type="ECO:0000259" key="7">
    <source>
        <dbReference type="Pfam" id="PF17827"/>
    </source>
</evidence>
<dbReference type="Pfam" id="PF17827">
    <property type="entry name" value="PrmC_N"/>
    <property type="match status" value="1"/>
</dbReference>
<dbReference type="PANTHER" id="PTHR18895:SF74">
    <property type="entry name" value="MTRF1L RELEASE FACTOR GLUTAMINE METHYLTRANSFERASE"/>
    <property type="match status" value="1"/>
</dbReference>
<protein>
    <recommendedName>
        <fullName evidence="5">Release factor glutamine methyltransferase</fullName>
        <shortName evidence="5">RF MTase</shortName>
        <ecNumber evidence="5">2.1.1.297</ecNumber>
    </recommendedName>
    <alternativeName>
        <fullName evidence="5">N5-glutamine methyltransferase PrmC</fullName>
    </alternativeName>
    <alternativeName>
        <fullName evidence="5">Protein-(glutamine-N5) MTase PrmC</fullName>
    </alternativeName>
    <alternativeName>
        <fullName evidence="5">Protein-glutamine N-methyltransferase PrmC</fullName>
    </alternativeName>
</protein>
<dbReference type="CDD" id="cd02440">
    <property type="entry name" value="AdoMet_MTases"/>
    <property type="match status" value="1"/>
</dbReference>
<comment type="function">
    <text evidence="5">Methylates the class 1 translation termination release factors RF1/PrfA and RF2/PrfB on the glutamine residue of the universally conserved GGQ motif.</text>
</comment>
<keyword evidence="1 5" id="KW-0489">Methyltransferase</keyword>
<evidence type="ECO:0000313" key="8">
    <source>
        <dbReference type="EMBL" id="SHI94820.1"/>
    </source>
</evidence>
<dbReference type="OrthoDB" id="9800643at2"/>
<dbReference type="AlphaFoldDB" id="A0A1M6FAU5"/>
<dbReference type="FunFam" id="3.40.50.150:FF:000053">
    <property type="entry name" value="Release factor glutamine methyltransferase"/>
    <property type="match status" value="1"/>
</dbReference>
<dbReference type="InterPro" id="IPR004556">
    <property type="entry name" value="HemK-like"/>
</dbReference>
<gene>
    <name evidence="5" type="primary">prmC</name>
    <name evidence="8" type="ORF">SAMN02745165_01215</name>
</gene>
<comment type="similarity">
    <text evidence="5">Belongs to the protein N5-glutamine methyltransferase family. PrmC subfamily.</text>
</comment>
<evidence type="ECO:0000256" key="4">
    <source>
        <dbReference type="ARBA" id="ARBA00048391"/>
    </source>
</evidence>
<feature type="binding site" evidence="5">
    <location>
        <position position="146"/>
    </location>
    <ligand>
        <name>S-adenosyl-L-methionine</name>
        <dbReference type="ChEBI" id="CHEBI:59789"/>
    </ligand>
</feature>
<dbReference type="GO" id="GO:0032259">
    <property type="term" value="P:methylation"/>
    <property type="evidence" value="ECO:0007669"/>
    <property type="project" value="UniProtKB-KW"/>
</dbReference>